<dbReference type="RefSeq" id="WP_124394007.1">
    <property type="nucleotide sequence ID" value="NZ_BHYM01000049.1"/>
</dbReference>
<proteinExistence type="predicted"/>
<accession>A0A402CEF5</accession>
<dbReference type="Proteomes" id="UP000287519">
    <property type="component" value="Unassembled WGS sequence"/>
</dbReference>
<protein>
    <submittedName>
        <fullName evidence="1">Uncharacterized protein</fullName>
    </submittedName>
</protein>
<organism evidence="1 2">
    <name type="scientific">Rhodococcus wratislaviensis</name>
    <name type="common">Tsukamurella wratislaviensis</name>
    <dbReference type="NCBI Taxonomy" id="44752"/>
    <lineage>
        <taxon>Bacteria</taxon>
        <taxon>Bacillati</taxon>
        <taxon>Actinomycetota</taxon>
        <taxon>Actinomycetes</taxon>
        <taxon>Mycobacteriales</taxon>
        <taxon>Nocardiaceae</taxon>
        <taxon>Rhodococcus</taxon>
    </lineage>
</organism>
<evidence type="ECO:0000313" key="1">
    <source>
        <dbReference type="EMBL" id="GCE41996.1"/>
    </source>
</evidence>
<evidence type="ECO:0000313" key="2">
    <source>
        <dbReference type="Proteomes" id="UP000287519"/>
    </source>
</evidence>
<gene>
    <name evidence="1" type="ORF">Rhow_005655</name>
</gene>
<sequence length="71" mass="7613">MDADILIELTALSVIRPTPGASAEAMAAWYEAQARQYEYNALRAGPDAALDSARAARAHQRSLQLLRAATA</sequence>
<reference evidence="1 2" key="1">
    <citation type="submission" date="2018-11" db="EMBL/GenBank/DDBJ databases">
        <title>Microbial catabolism of amino acid.</title>
        <authorList>
            <person name="Hibi M."/>
            <person name="Ogawa J."/>
        </authorList>
    </citation>
    <scope>NUCLEOTIDE SEQUENCE [LARGE SCALE GENOMIC DNA]</scope>
    <source>
        <strain evidence="1 2">C31-06</strain>
    </source>
</reference>
<dbReference type="AlphaFoldDB" id="A0A402CEF5"/>
<dbReference type="EMBL" id="BHYM01000049">
    <property type="protein sequence ID" value="GCE41996.1"/>
    <property type="molecule type" value="Genomic_DNA"/>
</dbReference>
<comment type="caution">
    <text evidence="1">The sequence shown here is derived from an EMBL/GenBank/DDBJ whole genome shotgun (WGS) entry which is preliminary data.</text>
</comment>
<keyword evidence="2" id="KW-1185">Reference proteome</keyword>
<name>A0A402CEF5_RHOWR</name>